<feature type="domain" description="F-box" evidence="1">
    <location>
        <begin position="1"/>
        <end position="44"/>
    </location>
</feature>
<protein>
    <recommendedName>
        <fullName evidence="1">F-box domain-containing protein</fullName>
    </recommendedName>
</protein>
<evidence type="ECO:0000259" key="1">
    <source>
        <dbReference type="PROSITE" id="PS50181"/>
    </source>
</evidence>
<accession>A0ABR3FNZ9</accession>
<reference evidence="2 3" key="1">
    <citation type="submission" date="2024-02" db="EMBL/GenBank/DDBJ databases">
        <title>A draft genome for the cacao thread blight pathogen Marasmius crinis-equi.</title>
        <authorList>
            <person name="Cohen S.P."/>
            <person name="Baruah I.K."/>
            <person name="Amoako-Attah I."/>
            <person name="Bukari Y."/>
            <person name="Meinhardt L.W."/>
            <person name="Bailey B.A."/>
        </authorList>
    </citation>
    <scope>NUCLEOTIDE SEQUENCE [LARGE SCALE GENOMIC DNA]</scope>
    <source>
        <strain evidence="2 3">GH-76</strain>
    </source>
</reference>
<dbReference type="SMART" id="SM00256">
    <property type="entry name" value="FBOX"/>
    <property type="match status" value="1"/>
</dbReference>
<dbReference type="Proteomes" id="UP001465976">
    <property type="component" value="Unassembled WGS sequence"/>
</dbReference>
<proteinExistence type="predicted"/>
<organism evidence="2 3">
    <name type="scientific">Marasmius crinis-equi</name>
    <dbReference type="NCBI Taxonomy" id="585013"/>
    <lineage>
        <taxon>Eukaryota</taxon>
        <taxon>Fungi</taxon>
        <taxon>Dikarya</taxon>
        <taxon>Basidiomycota</taxon>
        <taxon>Agaricomycotina</taxon>
        <taxon>Agaricomycetes</taxon>
        <taxon>Agaricomycetidae</taxon>
        <taxon>Agaricales</taxon>
        <taxon>Marasmiineae</taxon>
        <taxon>Marasmiaceae</taxon>
        <taxon>Marasmius</taxon>
    </lineage>
</organism>
<dbReference type="PROSITE" id="PS50181">
    <property type="entry name" value="FBOX"/>
    <property type="match status" value="1"/>
</dbReference>
<dbReference type="Gene3D" id="1.20.1280.50">
    <property type="match status" value="1"/>
</dbReference>
<dbReference type="InterPro" id="IPR001810">
    <property type="entry name" value="F-box_dom"/>
</dbReference>
<dbReference type="Pfam" id="PF00646">
    <property type="entry name" value="F-box"/>
    <property type="match status" value="1"/>
</dbReference>
<gene>
    <name evidence="2" type="ORF">V5O48_004840</name>
</gene>
<comment type="caution">
    <text evidence="2">The sequence shown here is derived from an EMBL/GenBank/DDBJ whole genome shotgun (WGS) entry which is preliminary data.</text>
</comment>
<dbReference type="SUPFAM" id="SSF81383">
    <property type="entry name" value="F-box domain"/>
    <property type="match status" value="1"/>
</dbReference>
<dbReference type="CDD" id="cd09917">
    <property type="entry name" value="F-box_SF"/>
    <property type="match status" value="1"/>
</dbReference>
<name>A0ABR3FNZ9_9AGAR</name>
<sequence length="142" mass="16141">MPLDILYKILCLLTPYDLLRLSRTSKNLRKILMSKSSLFVWKACRENAGVPDPLPSINEPAFARLLFDPHCHFCLTAVVQIMETMARCCDECHSFLTADEVEEGIFDENIKYPDVLWKIFPQHYEPNSGYPLPSGSTNAGNC</sequence>
<keyword evidence="3" id="KW-1185">Reference proteome</keyword>
<evidence type="ECO:0000313" key="3">
    <source>
        <dbReference type="Proteomes" id="UP001465976"/>
    </source>
</evidence>
<dbReference type="InterPro" id="IPR036047">
    <property type="entry name" value="F-box-like_dom_sf"/>
</dbReference>
<evidence type="ECO:0000313" key="2">
    <source>
        <dbReference type="EMBL" id="KAL0577163.1"/>
    </source>
</evidence>
<dbReference type="EMBL" id="JBAHYK010000175">
    <property type="protein sequence ID" value="KAL0577163.1"/>
    <property type="molecule type" value="Genomic_DNA"/>
</dbReference>